<keyword evidence="2" id="KW-0812">Transmembrane</keyword>
<dbReference type="Proteomes" id="UP000694941">
    <property type="component" value="Unplaced"/>
</dbReference>
<keyword evidence="2" id="KW-0472">Membrane</keyword>
<proteinExistence type="predicted"/>
<dbReference type="PANTHER" id="PTHR33538">
    <property type="entry name" value="PROTEIN GAMETE EXPRESSED 1"/>
    <property type="match status" value="1"/>
</dbReference>
<gene>
    <name evidence="5" type="primary">LOC106467151</name>
</gene>
<feature type="transmembrane region" description="Helical" evidence="2">
    <location>
        <begin position="404"/>
        <end position="423"/>
    </location>
</feature>
<dbReference type="PANTHER" id="PTHR33538:SF1">
    <property type="entry name" value="PROTEIN BRAMBLEBERRY"/>
    <property type="match status" value="1"/>
</dbReference>
<evidence type="ECO:0000256" key="1">
    <source>
        <dbReference type="SAM" id="MobiDB-lite"/>
    </source>
</evidence>
<name>A0ABM1BIZ0_LIMPO</name>
<feature type="compositionally biased region" description="Low complexity" evidence="1">
    <location>
        <begin position="622"/>
        <end position="645"/>
    </location>
</feature>
<dbReference type="GeneID" id="106467151"/>
<accession>A0ABM1BIZ0</accession>
<feature type="region of interest" description="Disordered" evidence="1">
    <location>
        <begin position="619"/>
        <end position="658"/>
    </location>
</feature>
<feature type="signal peptide" evidence="3">
    <location>
        <begin position="1"/>
        <end position="23"/>
    </location>
</feature>
<keyword evidence="3" id="KW-0732">Signal</keyword>
<keyword evidence="2" id="KW-1133">Transmembrane helix</keyword>
<feature type="transmembrane region" description="Helical" evidence="2">
    <location>
        <begin position="376"/>
        <end position="397"/>
    </location>
</feature>
<feature type="transmembrane region" description="Helical" evidence="2">
    <location>
        <begin position="429"/>
        <end position="451"/>
    </location>
</feature>
<evidence type="ECO:0000313" key="5">
    <source>
        <dbReference type="RefSeq" id="XP_013782926.2"/>
    </source>
</evidence>
<evidence type="ECO:0000256" key="3">
    <source>
        <dbReference type="SAM" id="SignalP"/>
    </source>
</evidence>
<dbReference type="InterPro" id="IPR040346">
    <property type="entry name" value="GEX1/Brambleberry"/>
</dbReference>
<evidence type="ECO:0000313" key="4">
    <source>
        <dbReference type="Proteomes" id="UP000694941"/>
    </source>
</evidence>
<organism evidence="4 5">
    <name type="scientific">Limulus polyphemus</name>
    <name type="common">Atlantic horseshoe crab</name>
    <dbReference type="NCBI Taxonomy" id="6850"/>
    <lineage>
        <taxon>Eukaryota</taxon>
        <taxon>Metazoa</taxon>
        <taxon>Ecdysozoa</taxon>
        <taxon>Arthropoda</taxon>
        <taxon>Chelicerata</taxon>
        <taxon>Merostomata</taxon>
        <taxon>Xiphosura</taxon>
        <taxon>Limulidae</taxon>
        <taxon>Limulus</taxon>
    </lineage>
</organism>
<feature type="chain" id="PRO_5046099098" evidence="3">
    <location>
        <begin position="24"/>
        <end position="681"/>
    </location>
</feature>
<protein>
    <submittedName>
        <fullName evidence="5">Protein brambleberry-like</fullName>
    </submittedName>
</protein>
<evidence type="ECO:0000256" key="2">
    <source>
        <dbReference type="SAM" id="Phobius"/>
    </source>
</evidence>
<reference evidence="5" key="1">
    <citation type="submission" date="2025-08" db="UniProtKB">
        <authorList>
            <consortium name="RefSeq"/>
        </authorList>
    </citation>
    <scope>IDENTIFICATION</scope>
    <source>
        <tissue evidence="5">Muscle</tissue>
    </source>
</reference>
<keyword evidence="4" id="KW-1185">Reference proteome</keyword>
<sequence>MNSLKCFAVFSLIFIHQLTLCNAGVLSWLFGSSGEQVSSVLKDPSGNFENEGNEVGRAIPVPFEMKTTDEKFLAEAQKYGLQLSGLDVCNHKVIMHLKKSCGTMTEEDIGRVSVMLLNCQSAVEGRPVYRCTDDMTLRDCTKDMDQNTWNAYHIVSNRARAVCYAARQQQFTAKTEITVNKLMWTAENQLDSMKKLEEGQEKMGDLTSHTLETMAAGQKDLMSRQEILKSSQQKIQLFITGNMRELTREKALIATGQKELAEMTEVIKKKLDTASNRLEKNEVDRRKNHQEILNDLATVQKKSEEVWNKIDMSTQQFLQNHEQTVSQYQETLENLKRINETAAYLLDLVDKTRREVDEKINWLAGLVDGAGDQLSVMYTCTMHGVYFLITAIGSVFLQTPTSSRIILLLLIALNVLSDVRQGVSLDFTALTVILISVVLVNWLVVGIYSAFKKKKQLNGRYLNLQQPTYGFPALKLQSSNAVPNGHVRKAFKHNSSQVEEEDFSEDEEMASKARESSLVSKSSDKLIESCVRRIKENVLEKSTQKLSLLACAILLNSDPITHYSESHLLRSLFIFHLLRSLFPKSLKNHDLFNLELPGSPFPPTKAEVDGVRKDLLSILDNSGRPPSRSSSLRSTPTRSRASTPSIKKSCSGINKGGQPCKATSMSGKDFCHHHLNQADFT</sequence>
<dbReference type="RefSeq" id="XP_013782926.2">
    <property type="nucleotide sequence ID" value="XM_013927472.2"/>
</dbReference>